<evidence type="ECO:0000256" key="1">
    <source>
        <dbReference type="SAM" id="MobiDB-lite"/>
    </source>
</evidence>
<gene>
    <name evidence="3" type="ORF">MIU77_13335</name>
</gene>
<organism evidence="3 4">
    <name type="scientific">Mycolicibacillus parakoreensis</name>
    <dbReference type="NCBI Taxonomy" id="1069221"/>
    <lineage>
        <taxon>Bacteria</taxon>
        <taxon>Bacillati</taxon>
        <taxon>Actinomycetota</taxon>
        <taxon>Actinomycetes</taxon>
        <taxon>Mycobacteriales</taxon>
        <taxon>Mycobacteriaceae</taxon>
        <taxon>Mycolicibacillus</taxon>
    </lineage>
</organism>
<feature type="transmembrane region" description="Helical" evidence="2">
    <location>
        <begin position="38"/>
        <end position="57"/>
    </location>
</feature>
<feature type="transmembrane region" description="Helical" evidence="2">
    <location>
        <begin position="180"/>
        <end position="201"/>
    </location>
</feature>
<keyword evidence="4" id="KW-1185">Reference proteome</keyword>
<evidence type="ECO:0000256" key="2">
    <source>
        <dbReference type="SAM" id="Phobius"/>
    </source>
</evidence>
<sequence length="323" mass="33739">MTTPRRQFWCDLAIALSLAAGVVAALIWWGGGLSVREHPVALVVTVGTLATLCWRLIGSREWLLAGAQWLQQGKSWVSLYELSDVTVNGSDISFADSAGRSVHSLDLTLAQRNQRLWDLVYNGIAASMRTGALVLDETAALLLVLPPPTAPTAPTAGDEVASAALAEPAPHPVNPIPWRIGAGLSALAAGFFGVIAVGTFAAPEPELPTRMGFFFAALALILAMMAAGAGRVLRLCRTDPTVVAGLLGPERWWSTPAFVVNGLLIAVAGVAVLDSAPPIGAVMTFGGVVAPVWQVLLSRRSRGESGLPGRHAHEAGTEASPPQ</sequence>
<dbReference type="EMBL" id="CP092365">
    <property type="protein sequence ID" value="ULN51854.1"/>
    <property type="molecule type" value="Genomic_DNA"/>
</dbReference>
<dbReference type="Proteomes" id="UP001055200">
    <property type="component" value="Chromosome"/>
</dbReference>
<dbReference type="RefSeq" id="WP_240170136.1">
    <property type="nucleotide sequence ID" value="NZ_CP092365.1"/>
</dbReference>
<feature type="transmembrane region" description="Helical" evidence="2">
    <location>
        <begin position="213"/>
        <end position="233"/>
    </location>
</feature>
<proteinExistence type="predicted"/>
<keyword evidence="2" id="KW-0812">Transmembrane</keyword>
<feature type="region of interest" description="Disordered" evidence="1">
    <location>
        <begin position="302"/>
        <end position="323"/>
    </location>
</feature>
<feature type="transmembrane region" description="Helical" evidence="2">
    <location>
        <begin position="253"/>
        <end position="273"/>
    </location>
</feature>
<keyword evidence="2" id="KW-1133">Transmembrane helix</keyword>
<name>A0ABY3TVV7_9MYCO</name>
<accession>A0ABY3TVV7</accession>
<keyword evidence="2" id="KW-0472">Membrane</keyword>
<reference evidence="3" key="1">
    <citation type="submission" date="2022-08" db="EMBL/GenBank/DDBJ databases">
        <title>Complete genome sequence of 14 non-tuberculosis mycobacteria type-strains.</title>
        <authorList>
            <person name="Igarashi Y."/>
            <person name="Osugi A."/>
            <person name="Mitarai S."/>
        </authorList>
    </citation>
    <scope>NUCLEOTIDE SEQUENCE</scope>
    <source>
        <strain evidence="3">DSM 45575</strain>
    </source>
</reference>
<feature type="transmembrane region" description="Helical" evidence="2">
    <location>
        <begin position="12"/>
        <end position="32"/>
    </location>
</feature>
<evidence type="ECO:0000313" key="4">
    <source>
        <dbReference type="Proteomes" id="UP001055200"/>
    </source>
</evidence>
<evidence type="ECO:0000313" key="3">
    <source>
        <dbReference type="EMBL" id="ULN51854.1"/>
    </source>
</evidence>
<protein>
    <submittedName>
        <fullName evidence="3">Uncharacterized protein</fullName>
    </submittedName>
</protein>
<feature type="transmembrane region" description="Helical" evidence="2">
    <location>
        <begin position="279"/>
        <end position="297"/>
    </location>
</feature>